<accession>A0AAV1V5K4</accession>
<dbReference type="AlphaFoldDB" id="A0AAV1V5K4"/>
<proteinExistence type="predicted"/>
<dbReference type="EMBL" id="CAKLBY020000259">
    <property type="protein sequence ID" value="CAK7940709.1"/>
    <property type="molecule type" value="Genomic_DNA"/>
</dbReference>
<evidence type="ECO:0000313" key="2">
    <source>
        <dbReference type="Proteomes" id="UP001162060"/>
    </source>
</evidence>
<organism evidence="1 2">
    <name type="scientific">Peronospora matthiolae</name>
    <dbReference type="NCBI Taxonomy" id="2874970"/>
    <lineage>
        <taxon>Eukaryota</taxon>
        <taxon>Sar</taxon>
        <taxon>Stramenopiles</taxon>
        <taxon>Oomycota</taxon>
        <taxon>Peronosporomycetes</taxon>
        <taxon>Peronosporales</taxon>
        <taxon>Peronosporaceae</taxon>
        <taxon>Peronospora</taxon>
    </lineage>
</organism>
<name>A0AAV1V5K4_9STRA</name>
<sequence>MLGDDQSDHLEQHLALMFVDWRLDVGDAKVAVVIFSRAAIQCSVQSSSVHGINTVTVEHGLGE</sequence>
<gene>
    <name evidence="1" type="ORF">PM001_LOCUS25859</name>
</gene>
<evidence type="ECO:0000313" key="1">
    <source>
        <dbReference type="EMBL" id="CAK7940709.1"/>
    </source>
</evidence>
<dbReference type="Proteomes" id="UP001162060">
    <property type="component" value="Unassembled WGS sequence"/>
</dbReference>
<comment type="caution">
    <text evidence="1">The sequence shown here is derived from an EMBL/GenBank/DDBJ whole genome shotgun (WGS) entry which is preliminary data.</text>
</comment>
<reference evidence="1" key="1">
    <citation type="submission" date="2024-01" db="EMBL/GenBank/DDBJ databases">
        <authorList>
            <person name="Webb A."/>
        </authorList>
    </citation>
    <scope>NUCLEOTIDE SEQUENCE</scope>
    <source>
        <strain evidence="1">Pm1</strain>
    </source>
</reference>
<protein>
    <submittedName>
        <fullName evidence="1">Uncharacterized protein</fullName>
    </submittedName>
</protein>